<organism evidence="2 3">
    <name type="scientific">Symbiodinium microadriaticum</name>
    <name type="common">Dinoflagellate</name>
    <name type="synonym">Zooxanthella microadriatica</name>
    <dbReference type="NCBI Taxonomy" id="2951"/>
    <lineage>
        <taxon>Eukaryota</taxon>
        <taxon>Sar</taxon>
        <taxon>Alveolata</taxon>
        <taxon>Dinophyceae</taxon>
        <taxon>Suessiales</taxon>
        <taxon>Symbiodiniaceae</taxon>
        <taxon>Symbiodinium</taxon>
    </lineage>
</organism>
<proteinExistence type="predicted"/>
<dbReference type="OrthoDB" id="10273520at2759"/>
<accession>A0A1Q9DUW9</accession>
<sequence length="310" mass="33733">MDLDFRCQPDALPPATCRLMACFEESLAGLVVDAGCQQDALALQQALQTNLPAGANILDASYEQDAEDFSFIGPGAMDDLRWLAFLQSPRNVSMFESSNLKRQLHFAAPVTPVLPIILRLIKHVIRVKAVVSRSMSGSQNELINRASKLKPLCPGLRDPRIELAGRISEPGPFESRWGPGVCVDISQPGAEALADTALQVMKRAGSQRLDLSAPFDGGSELDELRSASFPILVCRHRSFVGAQCCELPTTRNLRLTKCCAPLPRCAVMVMMMLMAMTMNYDRAVDGAVGEDGGGDHDGDDDNAEEKRRQS</sequence>
<reference evidence="2 3" key="1">
    <citation type="submission" date="2016-02" db="EMBL/GenBank/DDBJ databases">
        <title>Genome analysis of coral dinoflagellate symbionts highlights evolutionary adaptations to a symbiotic lifestyle.</title>
        <authorList>
            <person name="Aranda M."/>
            <person name="Li Y."/>
            <person name="Liew Y.J."/>
            <person name="Baumgarten S."/>
            <person name="Simakov O."/>
            <person name="Wilson M."/>
            <person name="Piel J."/>
            <person name="Ashoor H."/>
            <person name="Bougouffa S."/>
            <person name="Bajic V.B."/>
            <person name="Ryu T."/>
            <person name="Ravasi T."/>
            <person name="Bayer T."/>
            <person name="Micklem G."/>
            <person name="Kim H."/>
            <person name="Bhak J."/>
            <person name="Lajeunesse T.C."/>
            <person name="Voolstra C.R."/>
        </authorList>
    </citation>
    <scope>NUCLEOTIDE SEQUENCE [LARGE SCALE GENOMIC DNA]</scope>
    <source>
        <strain evidence="2 3">CCMP2467</strain>
    </source>
</reference>
<dbReference type="Proteomes" id="UP000186817">
    <property type="component" value="Unassembled WGS sequence"/>
</dbReference>
<protein>
    <submittedName>
        <fullName evidence="2">Uncharacterized protein</fullName>
    </submittedName>
</protein>
<dbReference type="EMBL" id="LSRX01000379">
    <property type="protein sequence ID" value="OLP98970.1"/>
    <property type="molecule type" value="Genomic_DNA"/>
</dbReference>
<evidence type="ECO:0000313" key="2">
    <source>
        <dbReference type="EMBL" id="OLP98970.1"/>
    </source>
</evidence>
<gene>
    <name evidence="2" type="ORF">AK812_SmicGene18517</name>
</gene>
<evidence type="ECO:0000313" key="3">
    <source>
        <dbReference type="Proteomes" id="UP000186817"/>
    </source>
</evidence>
<comment type="caution">
    <text evidence="2">The sequence shown here is derived from an EMBL/GenBank/DDBJ whole genome shotgun (WGS) entry which is preliminary data.</text>
</comment>
<name>A0A1Q9DUW9_SYMMI</name>
<dbReference type="AlphaFoldDB" id="A0A1Q9DUW9"/>
<keyword evidence="3" id="KW-1185">Reference proteome</keyword>
<feature type="region of interest" description="Disordered" evidence="1">
    <location>
        <begin position="288"/>
        <end position="310"/>
    </location>
</feature>
<evidence type="ECO:0000256" key="1">
    <source>
        <dbReference type="SAM" id="MobiDB-lite"/>
    </source>
</evidence>